<dbReference type="OrthoDB" id="9784774at2"/>
<accession>A0A2A9CSC5</accession>
<feature type="active site" description="Tele-AMP-histidine intermediate" evidence="1">
    <location>
        <position position="97"/>
    </location>
</feature>
<dbReference type="PANTHER" id="PTHR46648">
    <property type="entry name" value="HIT FAMILY PROTEIN 1"/>
    <property type="match status" value="1"/>
</dbReference>
<organism evidence="5 6">
    <name type="scientific">Propionicimonas paludicola</name>
    <dbReference type="NCBI Taxonomy" id="185243"/>
    <lineage>
        <taxon>Bacteria</taxon>
        <taxon>Bacillati</taxon>
        <taxon>Actinomycetota</taxon>
        <taxon>Actinomycetes</taxon>
        <taxon>Propionibacteriales</taxon>
        <taxon>Nocardioidaceae</taxon>
        <taxon>Propionicimonas</taxon>
    </lineage>
</organism>
<protein>
    <submittedName>
        <fullName evidence="5">Histidine triad (HIT) family protein</fullName>
    </submittedName>
</protein>
<dbReference type="InterPro" id="IPR001310">
    <property type="entry name" value="Histidine_triad_HIT"/>
</dbReference>
<dbReference type="EMBL" id="PDJC01000001">
    <property type="protein sequence ID" value="PFG16530.1"/>
    <property type="molecule type" value="Genomic_DNA"/>
</dbReference>
<evidence type="ECO:0000256" key="2">
    <source>
        <dbReference type="PIRSR" id="PIRSR601310-3"/>
    </source>
</evidence>
<name>A0A2A9CSC5_9ACTN</name>
<proteinExistence type="predicted"/>
<evidence type="ECO:0000256" key="1">
    <source>
        <dbReference type="PIRSR" id="PIRSR601310-1"/>
    </source>
</evidence>
<dbReference type="InterPro" id="IPR019808">
    <property type="entry name" value="Histidine_triad_CS"/>
</dbReference>
<dbReference type="AlphaFoldDB" id="A0A2A9CSC5"/>
<dbReference type="InterPro" id="IPR036265">
    <property type="entry name" value="HIT-like_sf"/>
</dbReference>
<evidence type="ECO:0000259" key="4">
    <source>
        <dbReference type="PROSITE" id="PS51084"/>
    </source>
</evidence>
<dbReference type="Gene3D" id="3.30.428.10">
    <property type="entry name" value="HIT-like"/>
    <property type="match status" value="1"/>
</dbReference>
<dbReference type="Proteomes" id="UP000226079">
    <property type="component" value="Unassembled WGS sequence"/>
</dbReference>
<dbReference type="InterPro" id="IPR011146">
    <property type="entry name" value="HIT-like"/>
</dbReference>
<evidence type="ECO:0000313" key="5">
    <source>
        <dbReference type="EMBL" id="PFG16530.1"/>
    </source>
</evidence>
<feature type="short sequence motif" description="Histidine triad motif" evidence="2 3">
    <location>
        <begin position="95"/>
        <end position="99"/>
    </location>
</feature>
<dbReference type="RefSeq" id="WP_098460057.1">
    <property type="nucleotide sequence ID" value="NZ_PDJC01000001.1"/>
</dbReference>
<dbReference type="GO" id="GO:0009117">
    <property type="term" value="P:nucleotide metabolic process"/>
    <property type="evidence" value="ECO:0007669"/>
    <property type="project" value="TreeGrafter"/>
</dbReference>
<sequence>MDCLFCAIIAGDIPSRQVYADDTAVAFLDINPWHRGHTLVIPRQHVADALADPETLSVIAPAVQATGRLLVDRLGADGLNLLVNSGAVAGQEVFHLHVHLIPRYAAKPGMSGLMERDPAHDLDEVQRQILGR</sequence>
<comment type="caution">
    <text evidence="5">The sequence shown here is derived from an EMBL/GenBank/DDBJ whole genome shotgun (WGS) entry which is preliminary data.</text>
</comment>
<dbReference type="PRINTS" id="PR00332">
    <property type="entry name" value="HISTRIAD"/>
</dbReference>
<dbReference type="PROSITE" id="PS00892">
    <property type="entry name" value="HIT_1"/>
    <property type="match status" value="1"/>
</dbReference>
<evidence type="ECO:0000256" key="3">
    <source>
        <dbReference type="PROSITE-ProRule" id="PRU00464"/>
    </source>
</evidence>
<reference evidence="5 6" key="1">
    <citation type="submission" date="2017-10" db="EMBL/GenBank/DDBJ databases">
        <title>Sequencing the genomes of 1000 actinobacteria strains.</title>
        <authorList>
            <person name="Klenk H.-P."/>
        </authorList>
    </citation>
    <scope>NUCLEOTIDE SEQUENCE [LARGE SCALE GENOMIC DNA]</scope>
    <source>
        <strain evidence="5 6">DSM 15597</strain>
    </source>
</reference>
<keyword evidence="6" id="KW-1185">Reference proteome</keyword>
<dbReference type="PANTHER" id="PTHR46648:SF1">
    <property type="entry name" value="ADENOSINE 5'-MONOPHOSPHORAMIDASE HNT1"/>
    <property type="match status" value="1"/>
</dbReference>
<feature type="domain" description="HIT" evidence="4">
    <location>
        <begin position="4"/>
        <end position="110"/>
    </location>
</feature>
<dbReference type="PROSITE" id="PS51084">
    <property type="entry name" value="HIT_2"/>
    <property type="match status" value="1"/>
</dbReference>
<gene>
    <name evidence="5" type="ORF">ATK74_1075</name>
</gene>
<dbReference type="GO" id="GO:0003824">
    <property type="term" value="F:catalytic activity"/>
    <property type="evidence" value="ECO:0007669"/>
    <property type="project" value="InterPro"/>
</dbReference>
<evidence type="ECO:0000313" key="6">
    <source>
        <dbReference type="Proteomes" id="UP000226079"/>
    </source>
</evidence>
<dbReference type="Pfam" id="PF01230">
    <property type="entry name" value="HIT"/>
    <property type="match status" value="1"/>
</dbReference>
<dbReference type="SUPFAM" id="SSF54197">
    <property type="entry name" value="HIT-like"/>
    <property type="match status" value="1"/>
</dbReference>